<dbReference type="Gene3D" id="3.20.20.70">
    <property type="entry name" value="Aldolase class I"/>
    <property type="match status" value="1"/>
</dbReference>
<feature type="binding site" evidence="3">
    <location>
        <position position="531"/>
    </location>
    <ligand>
        <name>Mn(2+)</name>
        <dbReference type="ChEBI" id="CHEBI:29035"/>
    </ligand>
</feature>
<dbReference type="EMBL" id="PXYI01000008">
    <property type="protein sequence ID" value="PSJ37637.1"/>
    <property type="molecule type" value="Genomic_DNA"/>
</dbReference>
<dbReference type="Gene3D" id="1.20.59.10">
    <property type="entry name" value="Chorismate mutase"/>
    <property type="match status" value="1"/>
</dbReference>
<evidence type="ECO:0000313" key="6">
    <source>
        <dbReference type="EMBL" id="PSJ37637.1"/>
    </source>
</evidence>
<feature type="domain" description="Chorismate mutase" evidence="5">
    <location>
        <begin position="1"/>
        <end position="92"/>
    </location>
</feature>
<evidence type="ECO:0000256" key="4">
    <source>
        <dbReference type="RuleBase" id="RU363071"/>
    </source>
</evidence>
<dbReference type="PROSITE" id="PS51168">
    <property type="entry name" value="CHORISMATE_MUT_2"/>
    <property type="match status" value="1"/>
</dbReference>
<feature type="binding site" evidence="3">
    <location>
        <position position="490"/>
    </location>
    <ligand>
        <name>Mn(2+)</name>
        <dbReference type="ChEBI" id="CHEBI:29035"/>
    </ligand>
</feature>
<dbReference type="SUPFAM" id="SSF48600">
    <property type="entry name" value="Chorismate mutase II"/>
    <property type="match status" value="1"/>
</dbReference>
<dbReference type="GO" id="GO:0009073">
    <property type="term" value="P:aromatic amino acid family biosynthetic process"/>
    <property type="evidence" value="ECO:0007669"/>
    <property type="project" value="InterPro"/>
</dbReference>
<feature type="binding site" evidence="3">
    <location>
        <position position="294"/>
    </location>
    <ligand>
        <name>phosphoenolpyruvate</name>
        <dbReference type="ChEBI" id="CHEBI:58702"/>
    </ligand>
</feature>
<dbReference type="Pfam" id="PF01474">
    <property type="entry name" value="DAHP_synth_2"/>
    <property type="match status" value="2"/>
</dbReference>
<keyword evidence="3" id="KW-0464">Manganese</keyword>
<comment type="caution">
    <text evidence="6">The sequence shown here is derived from an EMBL/GenBank/DDBJ whole genome shotgun (WGS) entry which is preliminary data.</text>
</comment>
<keyword evidence="2 4" id="KW-0808">Transferase</keyword>
<protein>
    <recommendedName>
        <fullName evidence="4">Phospho-2-dehydro-3-deoxyheptonate aldolase</fullName>
        <ecNumber evidence="4">2.5.1.54</ecNumber>
    </recommendedName>
</protein>
<feature type="binding site" evidence="3">
    <location>
        <position position="561"/>
    </location>
    <ligand>
        <name>Mn(2+)</name>
        <dbReference type="ChEBI" id="CHEBI:29035"/>
    </ligand>
</feature>
<sequence length="591" mass="63541">MPDRDRLSALRAEIDSLDDQILDLIERRLAASAAIAAAKGDGQDGLLKLRPRRQAEVIARLQARAAHTPPDAVALIWRELMAHTLQAQARTEIILCGQEIPDGLDGQVRDHFGTAFPVRRVDARADALRLAREAEVIAVLGTPLCAGEADGLVVFDIVRGMHGETIGYAVGRMAPGDTIETGESTEETKQDWSADSWRSRPAAQMPVYPDAAALADIEQSLARRPHLVPFGEVMALKARLARVAEGEAFLVQGGDCAESFAEFSPEKVRRDEQLLLGMGSMIASAGPSVVHVARAAGQFAKPRSAGIETEAGITLPSYRGDAVNGRAFTLASRAPEAERLIEAYEQARATLTLLGAYRLAERGRDMVFASHEALLLHYEQALTRRDAETGRPWAGSGHMVWIGERTRALGGAHVEYARGIANPIGLKCGPNMDPGELLRLIDLLDPDNEPGRLVLIGRFGADKVASALPPLMRAVRRGERKAIWSIDPMHGNGTVLHGVKTRLLADILSETRTFFEVAAAEGVRPGGIHLEMTGSDVTECLGGQACSGAGELGRRYLSHCDPRLNPPQALEVAVEVAALVGHAARRRSDAA</sequence>
<keyword evidence="3" id="KW-0104">Cadmium</keyword>
<comment type="catalytic activity">
    <reaction evidence="4">
        <text>D-erythrose 4-phosphate + phosphoenolpyruvate + H2O = 7-phospho-2-dehydro-3-deoxy-D-arabino-heptonate + phosphate</text>
        <dbReference type="Rhea" id="RHEA:14717"/>
        <dbReference type="ChEBI" id="CHEBI:15377"/>
        <dbReference type="ChEBI" id="CHEBI:16897"/>
        <dbReference type="ChEBI" id="CHEBI:43474"/>
        <dbReference type="ChEBI" id="CHEBI:58394"/>
        <dbReference type="ChEBI" id="CHEBI:58702"/>
        <dbReference type="EC" id="2.5.1.54"/>
    </reaction>
</comment>
<dbReference type="GO" id="GO:0004106">
    <property type="term" value="F:chorismate mutase activity"/>
    <property type="evidence" value="ECO:0007669"/>
    <property type="project" value="InterPro"/>
</dbReference>
<dbReference type="InterPro" id="IPR002480">
    <property type="entry name" value="DAHP_synth_2"/>
</dbReference>
<dbReference type="RefSeq" id="WP_106515080.1">
    <property type="nucleotide sequence ID" value="NZ_PXYI01000008.1"/>
</dbReference>
<dbReference type="Proteomes" id="UP000241167">
    <property type="component" value="Unassembled WGS sequence"/>
</dbReference>
<evidence type="ECO:0000313" key="7">
    <source>
        <dbReference type="Proteomes" id="UP000241167"/>
    </source>
</evidence>
<dbReference type="InterPro" id="IPR036979">
    <property type="entry name" value="CM_dom_sf"/>
</dbReference>
<feature type="binding site" evidence="3">
    <location>
        <position position="458"/>
    </location>
    <ligand>
        <name>phosphoenolpyruvate</name>
        <dbReference type="ChEBI" id="CHEBI:58702"/>
    </ligand>
</feature>
<dbReference type="AlphaFoldDB" id="A0A2P7QI39"/>
<dbReference type="EC" id="2.5.1.54" evidence="4"/>
<evidence type="ECO:0000256" key="2">
    <source>
        <dbReference type="ARBA" id="ARBA00022679"/>
    </source>
</evidence>
<dbReference type="InterPro" id="IPR013785">
    <property type="entry name" value="Aldolase_TIM"/>
</dbReference>
<comment type="similarity">
    <text evidence="1 4">Belongs to the class-II DAHP synthase family.</text>
</comment>
<dbReference type="GO" id="GO:0046417">
    <property type="term" value="P:chorismate metabolic process"/>
    <property type="evidence" value="ECO:0007669"/>
    <property type="project" value="InterPro"/>
</dbReference>
<dbReference type="OrthoDB" id="9766852at2"/>
<evidence type="ECO:0000256" key="1">
    <source>
        <dbReference type="ARBA" id="ARBA00008911"/>
    </source>
</evidence>
<dbReference type="PANTHER" id="PTHR21337">
    <property type="entry name" value="PHOSPHO-2-DEHYDRO-3-DEOXYHEPTONATE ALDOLASE 1, 2"/>
    <property type="match status" value="1"/>
</dbReference>
<name>A0A2P7QI39_9SPHN</name>
<evidence type="ECO:0000259" key="5">
    <source>
        <dbReference type="PROSITE" id="PS51168"/>
    </source>
</evidence>
<dbReference type="SMART" id="SM00830">
    <property type="entry name" value="CM_2"/>
    <property type="match status" value="1"/>
</dbReference>
<keyword evidence="7" id="KW-1185">Reference proteome</keyword>
<dbReference type="Pfam" id="PF01817">
    <property type="entry name" value="CM_2"/>
    <property type="match status" value="1"/>
</dbReference>
<keyword evidence="3" id="KW-0170">Cobalt</keyword>
<accession>A0A2P7QI39</accession>
<feature type="binding site" evidence="3">
    <location>
        <position position="427"/>
    </location>
    <ligand>
        <name>phosphoenolpyruvate</name>
        <dbReference type="ChEBI" id="CHEBI:58702"/>
    </ligand>
</feature>
<gene>
    <name evidence="6" type="ORF">C7I55_21450</name>
</gene>
<dbReference type="InterPro" id="IPR002701">
    <property type="entry name" value="CM_II_prokaryot"/>
</dbReference>
<dbReference type="PANTHER" id="PTHR21337:SF0">
    <property type="entry name" value="PHOSPHO-2-DEHYDRO-3-DEOXYHEPTONATE ALDOLASE"/>
    <property type="match status" value="1"/>
</dbReference>
<organism evidence="6 7">
    <name type="scientific">Allosphingosinicella deserti</name>
    <dbReference type="NCBI Taxonomy" id="2116704"/>
    <lineage>
        <taxon>Bacteria</taxon>
        <taxon>Pseudomonadati</taxon>
        <taxon>Pseudomonadota</taxon>
        <taxon>Alphaproteobacteria</taxon>
        <taxon>Sphingomonadales</taxon>
        <taxon>Sphingomonadaceae</taxon>
        <taxon>Allosphingosinicella</taxon>
    </lineage>
</organism>
<comment type="cofactor">
    <cofactor evidence="3">
        <name>Mn(2+)</name>
        <dbReference type="ChEBI" id="CHEBI:29035"/>
    </cofactor>
    <cofactor evidence="3">
        <name>Co(2+)</name>
        <dbReference type="ChEBI" id="CHEBI:48828"/>
    </cofactor>
    <cofactor evidence="3">
        <name>Cd(2+)</name>
        <dbReference type="ChEBI" id="CHEBI:48775"/>
    </cofactor>
    <text evidence="3">Binds 1 divalent cation per subunit. The enzyme is active with manganese, cobalt or cadmium ions.</text>
</comment>
<dbReference type="SUPFAM" id="SSF51569">
    <property type="entry name" value="Aldolase"/>
    <property type="match status" value="1"/>
</dbReference>
<feature type="binding site" evidence="3">
    <location>
        <position position="256"/>
    </location>
    <ligand>
        <name>Mn(2+)</name>
        <dbReference type="ChEBI" id="CHEBI:29035"/>
    </ligand>
</feature>
<dbReference type="GO" id="GO:0003849">
    <property type="term" value="F:3-deoxy-7-phosphoheptulonate synthase activity"/>
    <property type="evidence" value="ECO:0007669"/>
    <property type="project" value="UniProtKB-EC"/>
</dbReference>
<proteinExistence type="inferred from homology"/>
<evidence type="ECO:0000256" key="3">
    <source>
        <dbReference type="PIRSR" id="PIRSR602480-1"/>
    </source>
</evidence>
<feature type="binding site" evidence="3">
    <location>
        <begin position="404"/>
        <end position="405"/>
    </location>
    <ligand>
        <name>phosphoenolpyruvate</name>
        <dbReference type="ChEBI" id="CHEBI:58702"/>
    </ligand>
</feature>
<dbReference type="InterPro" id="IPR036263">
    <property type="entry name" value="Chorismate_II_sf"/>
</dbReference>
<reference evidence="6 7" key="1">
    <citation type="submission" date="2018-03" db="EMBL/GenBank/DDBJ databases">
        <title>The draft genome of Sphingosinicella sp. GL-C-18.</title>
        <authorList>
            <person name="Liu L."/>
            <person name="Li L."/>
            <person name="Liang L."/>
            <person name="Zhang X."/>
            <person name="Wang T."/>
        </authorList>
    </citation>
    <scope>NUCLEOTIDE SEQUENCE [LARGE SCALE GENOMIC DNA]</scope>
    <source>
        <strain evidence="6 7">GL-C-18</strain>
    </source>
</reference>